<evidence type="ECO:0000313" key="1">
    <source>
        <dbReference type="EMBL" id="SVB96303.1"/>
    </source>
</evidence>
<protein>
    <submittedName>
        <fullName evidence="1">Uncharacterized protein</fullName>
    </submittedName>
</protein>
<dbReference type="SUPFAM" id="SSF50249">
    <property type="entry name" value="Nucleic acid-binding proteins"/>
    <property type="match status" value="1"/>
</dbReference>
<reference evidence="1" key="1">
    <citation type="submission" date="2018-05" db="EMBL/GenBank/DDBJ databases">
        <authorList>
            <person name="Lanie J.A."/>
            <person name="Ng W.-L."/>
            <person name="Kazmierczak K.M."/>
            <person name="Andrzejewski T.M."/>
            <person name="Davidsen T.M."/>
            <person name="Wayne K.J."/>
            <person name="Tettelin H."/>
            <person name="Glass J.I."/>
            <person name="Rusch D."/>
            <person name="Podicherti R."/>
            <person name="Tsui H.-C.T."/>
            <person name="Winkler M.E."/>
        </authorList>
    </citation>
    <scope>NUCLEOTIDE SEQUENCE</scope>
</reference>
<dbReference type="Gene3D" id="2.40.50.140">
    <property type="entry name" value="Nucleic acid-binding proteins"/>
    <property type="match status" value="1"/>
</dbReference>
<feature type="non-terminal residue" evidence="1">
    <location>
        <position position="108"/>
    </location>
</feature>
<dbReference type="EMBL" id="UINC01066027">
    <property type="protein sequence ID" value="SVB96303.1"/>
    <property type="molecule type" value="Genomic_DNA"/>
</dbReference>
<accession>A0A382IBP0</accession>
<dbReference type="AlphaFoldDB" id="A0A382IBP0"/>
<sequence>MAIKRSTAYRVRIVDIINNQLIKQEGFNPSYIELGKNQVSRVNLISTVVGKYTSDDENYSALTLDDGTETIRVKGFGPEVFKLKKINVGQLIRLVGKIKEYNDEKYLT</sequence>
<name>A0A382IBP0_9ZZZZ</name>
<organism evidence="1">
    <name type="scientific">marine metagenome</name>
    <dbReference type="NCBI Taxonomy" id="408172"/>
    <lineage>
        <taxon>unclassified sequences</taxon>
        <taxon>metagenomes</taxon>
        <taxon>ecological metagenomes</taxon>
    </lineage>
</organism>
<gene>
    <name evidence="1" type="ORF">METZ01_LOCUS249157</name>
</gene>
<dbReference type="CDD" id="cd03524">
    <property type="entry name" value="RPA2_OBF_family"/>
    <property type="match status" value="1"/>
</dbReference>
<dbReference type="InterPro" id="IPR012340">
    <property type="entry name" value="NA-bd_OB-fold"/>
</dbReference>
<proteinExistence type="predicted"/>